<organism evidence="4">
    <name type="scientific">marine sediment metagenome</name>
    <dbReference type="NCBI Taxonomy" id="412755"/>
    <lineage>
        <taxon>unclassified sequences</taxon>
        <taxon>metagenomes</taxon>
        <taxon>ecological metagenomes</taxon>
    </lineage>
</organism>
<sequence length="469" mass="52923">MPGQVIGSLFTKNLSRFYLVTPLNPRSIPRAQLRKLGSLQRACRGLFLAEIDRRRDLPSMKQFKLHPASHCPLIVMSRSDGRSSVAAAAYASRTRMTDQRTGLIYNYKNLHGLLRKGLVNWDGGAEDLWNAAEASETCINARVARELRPALPAELPLDEQHRLVQGFALFLKDRYGVACHWVIHAPTFKDKALGKGLWPDKGDKAGKEAYEAALYDPALTNLNFHAHIRWTTRMVDRKTGAFGKKTRVLDDRKTGPEEVKVIRAEWEKRTNAALTRIGSPARIDLRSYEAMATAGDAPESLRAQEHVGPLRTAKIRAEVNVMDEPMVAVRNAAVRDENERRWDDWFELRQVAREKARLEGESARLAEENERRRRNQATVDKKRIQEAKNDEDRLAAIAEAGSIDTPSAVCPLEAAKRWAASSEELPDDGEAKFDREIDLEAAADPSAPHPPGEKLRVKRVNRDRQRRRS</sequence>
<accession>A0A0F9GX63</accession>
<dbReference type="AlphaFoldDB" id="A0A0F9GX63"/>
<evidence type="ECO:0000256" key="2">
    <source>
        <dbReference type="SAM" id="MobiDB-lite"/>
    </source>
</evidence>
<comment type="caution">
    <text evidence="4">The sequence shown here is derived from an EMBL/GenBank/DDBJ whole genome shotgun (WGS) entry which is preliminary data.</text>
</comment>
<dbReference type="EMBL" id="LAZR01016706">
    <property type="protein sequence ID" value="KKM03339.1"/>
    <property type="molecule type" value="Genomic_DNA"/>
</dbReference>
<protein>
    <recommendedName>
        <fullName evidence="3">MobA/MobL protein domain-containing protein</fullName>
    </recommendedName>
</protein>
<evidence type="ECO:0000259" key="3">
    <source>
        <dbReference type="Pfam" id="PF03389"/>
    </source>
</evidence>
<keyword evidence="1" id="KW-0184">Conjugation</keyword>
<feature type="compositionally biased region" description="Basic and acidic residues" evidence="2">
    <location>
        <begin position="357"/>
        <end position="371"/>
    </location>
</feature>
<gene>
    <name evidence="4" type="ORF">LCGC14_1775430</name>
</gene>
<reference evidence="4" key="1">
    <citation type="journal article" date="2015" name="Nature">
        <title>Complex archaea that bridge the gap between prokaryotes and eukaryotes.</title>
        <authorList>
            <person name="Spang A."/>
            <person name="Saw J.H."/>
            <person name="Jorgensen S.L."/>
            <person name="Zaremba-Niedzwiedzka K."/>
            <person name="Martijn J."/>
            <person name="Lind A.E."/>
            <person name="van Eijk R."/>
            <person name="Schleper C."/>
            <person name="Guy L."/>
            <person name="Ettema T.J."/>
        </authorList>
    </citation>
    <scope>NUCLEOTIDE SEQUENCE</scope>
</reference>
<dbReference type="Gene3D" id="3.30.930.30">
    <property type="match status" value="1"/>
</dbReference>
<feature type="domain" description="MobA/MobL protein" evidence="3">
    <location>
        <begin position="82"/>
        <end position="294"/>
    </location>
</feature>
<evidence type="ECO:0000256" key="1">
    <source>
        <dbReference type="ARBA" id="ARBA00022971"/>
    </source>
</evidence>
<feature type="compositionally biased region" description="Basic and acidic residues" evidence="2">
    <location>
        <begin position="451"/>
        <end position="463"/>
    </location>
</feature>
<feature type="region of interest" description="Disordered" evidence="2">
    <location>
        <begin position="420"/>
        <end position="469"/>
    </location>
</feature>
<name>A0A0F9GX63_9ZZZZ</name>
<feature type="compositionally biased region" description="Basic and acidic residues" evidence="2">
    <location>
        <begin position="429"/>
        <end position="438"/>
    </location>
</feature>
<proteinExistence type="predicted"/>
<dbReference type="Pfam" id="PF03389">
    <property type="entry name" value="MobA_MobL"/>
    <property type="match status" value="1"/>
</dbReference>
<feature type="region of interest" description="Disordered" evidence="2">
    <location>
        <begin position="357"/>
        <end position="386"/>
    </location>
</feature>
<dbReference type="InterPro" id="IPR005053">
    <property type="entry name" value="MobA_MobL"/>
</dbReference>
<evidence type="ECO:0000313" key="4">
    <source>
        <dbReference type="EMBL" id="KKM03339.1"/>
    </source>
</evidence>